<keyword evidence="4" id="KW-0255">Endonuclease</keyword>
<feature type="region of interest" description="Disordered" evidence="2">
    <location>
        <begin position="537"/>
        <end position="560"/>
    </location>
</feature>
<evidence type="ECO:0000313" key="5">
    <source>
        <dbReference type="Proteomes" id="UP000265520"/>
    </source>
</evidence>
<dbReference type="GO" id="GO:0004519">
    <property type="term" value="F:endonuclease activity"/>
    <property type="evidence" value="ECO:0007669"/>
    <property type="project" value="UniProtKB-KW"/>
</dbReference>
<proteinExistence type="predicted"/>
<comment type="caution">
    <text evidence="4">The sequence shown here is derived from an EMBL/GenBank/DDBJ whole genome shotgun (WGS) entry which is preliminary data.</text>
</comment>
<dbReference type="GO" id="GO:0004527">
    <property type="term" value="F:exonuclease activity"/>
    <property type="evidence" value="ECO:0007669"/>
    <property type="project" value="UniProtKB-KW"/>
</dbReference>
<dbReference type="GO" id="GO:0003723">
    <property type="term" value="F:RNA binding"/>
    <property type="evidence" value="ECO:0007669"/>
    <property type="project" value="UniProtKB-UniRule"/>
</dbReference>
<dbReference type="Gene3D" id="3.30.70.330">
    <property type="match status" value="1"/>
</dbReference>
<feature type="region of interest" description="Disordered" evidence="2">
    <location>
        <begin position="682"/>
        <end position="710"/>
    </location>
</feature>
<dbReference type="SMART" id="SM00360">
    <property type="entry name" value="RRM"/>
    <property type="match status" value="1"/>
</dbReference>
<name>A0A392LZC8_9FABA</name>
<feature type="compositionally biased region" description="Polar residues" evidence="2">
    <location>
        <begin position="407"/>
        <end position="422"/>
    </location>
</feature>
<keyword evidence="1" id="KW-0694">RNA-binding</keyword>
<dbReference type="CDD" id="cd00590">
    <property type="entry name" value="RRM_SF"/>
    <property type="match status" value="1"/>
</dbReference>
<dbReference type="PANTHER" id="PTHR34427:SF5">
    <property type="entry name" value="DUF4283 DOMAIN-CONTAINING PROTEIN"/>
    <property type="match status" value="1"/>
</dbReference>
<evidence type="ECO:0000256" key="2">
    <source>
        <dbReference type="SAM" id="MobiDB-lite"/>
    </source>
</evidence>
<dbReference type="InterPro" id="IPR012677">
    <property type="entry name" value="Nucleotide-bd_a/b_plait_sf"/>
</dbReference>
<reference evidence="4 5" key="1">
    <citation type="journal article" date="2018" name="Front. Plant Sci.">
        <title>Red Clover (Trifolium pratense) and Zigzag Clover (T. medium) - A Picture of Genomic Similarities and Differences.</title>
        <authorList>
            <person name="Dluhosova J."/>
            <person name="Istvanek J."/>
            <person name="Nedelnik J."/>
            <person name="Repkova J."/>
        </authorList>
    </citation>
    <scope>NUCLEOTIDE SEQUENCE [LARGE SCALE GENOMIC DNA]</scope>
    <source>
        <strain evidence="5">cv. 10/8</strain>
        <tissue evidence="4">Leaf</tissue>
    </source>
</reference>
<keyword evidence="4" id="KW-0540">Nuclease</keyword>
<keyword evidence="4" id="KW-0269">Exonuclease</keyword>
<dbReference type="SUPFAM" id="SSF54928">
    <property type="entry name" value="RNA-binding domain, RBD"/>
    <property type="match status" value="1"/>
</dbReference>
<keyword evidence="4" id="KW-0378">Hydrolase</keyword>
<dbReference type="AlphaFoldDB" id="A0A392LZC8"/>
<evidence type="ECO:0000313" key="4">
    <source>
        <dbReference type="EMBL" id="MCH80387.1"/>
    </source>
</evidence>
<gene>
    <name evidence="4" type="ORF">A2U01_0001154</name>
</gene>
<evidence type="ECO:0000256" key="1">
    <source>
        <dbReference type="PROSITE-ProRule" id="PRU00176"/>
    </source>
</evidence>
<organism evidence="4 5">
    <name type="scientific">Trifolium medium</name>
    <dbReference type="NCBI Taxonomy" id="97028"/>
    <lineage>
        <taxon>Eukaryota</taxon>
        <taxon>Viridiplantae</taxon>
        <taxon>Streptophyta</taxon>
        <taxon>Embryophyta</taxon>
        <taxon>Tracheophyta</taxon>
        <taxon>Spermatophyta</taxon>
        <taxon>Magnoliopsida</taxon>
        <taxon>eudicotyledons</taxon>
        <taxon>Gunneridae</taxon>
        <taxon>Pentapetalae</taxon>
        <taxon>rosids</taxon>
        <taxon>fabids</taxon>
        <taxon>Fabales</taxon>
        <taxon>Fabaceae</taxon>
        <taxon>Papilionoideae</taxon>
        <taxon>50 kb inversion clade</taxon>
        <taxon>NPAAA clade</taxon>
        <taxon>Hologalegina</taxon>
        <taxon>IRL clade</taxon>
        <taxon>Trifolieae</taxon>
        <taxon>Trifolium</taxon>
    </lineage>
</organism>
<dbReference type="EMBL" id="LXQA010001000">
    <property type="protein sequence ID" value="MCH80387.1"/>
    <property type="molecule type" value="Genomic_DNA"/>
</dbReference>
<dbReference type="PANTHER" id="PTHR34427">
    <property type="entry name" value="DUF4283 DOMAIN PROTEIN"/>
    <property type="match status" value="1"/>
</dbReference>
<dbReference type="PROSITE" id="PS50102">
    <property type="entry name" value="RRM"/>
    <property type="match status" value="1"/>
</dbReference>
<dbReference type="Pfam" id="PF00076">
    <property type="entry name" value="RRM_1"/>
    <property type="match status" value="1"/>
</dbReference>
<accession>A0A392LZC8</accession>
<sequence length="791" mass="86299">MMREKVERDALGGSRFPRAGGGVRLTEFDSKWSDGFVKRLDREATSFFFTNFPEESLAVDLWKLFAKFGRVGEVFIPKKLDKRGCRFGFVKFMEVKNVEELGRNLEEVWLGSFKLRVNLSRFAKGSSKDHPKSAIIKQNRGGLEVVVQPGKSFKSALAENRPESSLKETSREYEVASGRKGGMEVGLVVEPEVQFLHILQQSFVGRLVNGGEIKTLQLNLCMEGHRDVKVAALGGGSVIIFGDTGIELQQVLSNDSWWKGVLADIVPWSPNRIPNRRDIWVNIYGVPLQCWGEMVFRMVTEGCGEYQFMDEDTSNKLRLDVARVKLSCPILGTIDVVVPVVVEGVSSVVRVIEERGCVFEGDRNVNEDQMRWCAAASSCKSFDQGPAMAMVGESVFEDSDSDGTEGGQTEVQATKETATDTQGFVEVPTHTLVPQVSRRATSSKVGVEGVHEGDKEVGVSEEVGRVRGLTSLVEGDGKGRVESDQVIVGPVVRQEDVDLVSRDEGVVGPTVLGVNVLAERISSPIGLSESGPNCLGVSQEVRPEGKGGGGSGSGKPILKSGQPMSVNLDNMLMGHVINQTGLVDVIPGDTVSIISSQSLEKENGVFLKTGSRPGVVKHRKTLIRPNSLPLIGAPKCLRFAEAVVASSRNGKQRKATSLDEGVVWSAGKLMRGKSKARVEVTREEKGSSCSLQNGQNEQHAYVGSTSSNNEASQSGVNWLLCEDSLDDVDSYVESKKHPKAIAAEAEFLFEIQQDLGLNLVCKEIDPEAHMVEMENRDQLKMVMNEEAQHVQ</sequence>
<dbReference type="InterPro" id="IPR035979">
    <property type="entry name" value="RBD_domain_sf"/>
</dbReference>
<feature type="domain" description="RRM" evidence="3">
    <location>
        <begin position="45"/>
        <end position="122"/>
    </location>
</feature>
<dbReference type="InterPro" id="IPR000504">
    <property type="entry name" value="RRM_dom"/>
</dbReference>
<feature type="region of interest" description="Disordered" evidence="2">
    <location>
        <begin position="397"/>
        <end position="423"/>
    </location>
</feature>
<evidence type="ECO:0000259" key="3">
    <source>
        <dbReference type="PROSITE" id="PS50102"/>
    </source>
</evidence>
<dbReference type="Proteomes" id="UP000265520">
    <property type="component" value="Unassembled WGS sequence"/>
</dbReference>
<feature type="compositionally biased region" description="Polar residues" evidence="2">
    <location>
        <begin position="687"/>
        <end position="710"/>
    </location>
</feature>
<protein>
    <submittedName>
        <fullName evidence="4">Endonuclease/exonuclease/phosphatase family protein</fullName>
    </submittedName>
</protein>
<keyword evidence="5" id="KW-1185">Reference proteome</keyword>